<proteinExistence type="predicted"/>
<dbReference type="PROSITE" id="PS50904">
    <property type="entry name" value="PRELI_MSF1"/>
    <property type="match status" value="1"/>
</dbReference>
<dbReference type="GO" id="GO:0005758">
    <property type="term" value="C:mitochondrial intermembrane space"/>
    <property type="evidence" value="ECO:0007669"/>
    <property type="project" value="InterPro"/>
</dbReference>
<dbReference type="InterPro" id="IPR037365">
    <property type="entry name" value="Slowmo/Ups"/>
</dbReference>
<protein>
    <recommendedName>
        <fullName evidence="1">PRELI/MSF1 domain-containing protein</fullName>
    </recommendedName>
</protein>
<dbReference type="Proteomes" id="UP000887575">
    <property type="component" value="Unassembled WGS sequence"/>
</dbReference>
<keyword evidence="2" id="KW-1185">Reference proteome</keyword>
<dbReference type="InterPro" id="IPR006797">
    <property type="entry name" value="PRELI/MSF1_dom"/>
</dbReference>
<name>A0AAF3J4E2_9BILA</name>
<sequence>MKEWSAPTSGFPYNFNEVCFAFFNRYPNSFAKHIHSEDVLERKITEDKIFTKKLIVKQGSSILKHVPRWLSRMTDIRIVPVIEESIYDKTTRTLTTYTRNVSHMELFHLHEKVHYRDSEHLDGPLTEVNRAVSLAFNSGKMSSLYEKITLLGFKKSINNTMKGFTEVLELYFGSRHPLHENMGSRLKQKLMGGPQVIQKINCEDST</sequence>
<dbReference type="PANTHER" id="PTHR11158">
    <property type="entry name" value="MSF1/PX19 RELATED"/>
    <property type="match status" value="1"/>
</dbReference>
<evidence type="ECO:0000313" key="2">
    <source>
        <dbReference type="Proteomes" id="UP000887575"/>
    </source>
</evidence>
<organism evidence="2 3">
    <name type="scientific">Mesorhabditis belari</name>
    <dbReference type="NCBI Taxonomy" id="2138241"/>
    <lineage>
        <taxon>Eukaryota</taxon>
        <taxon>Metazoa</taxon>
        <taxon>Ecdysozoa</taxon>
        <taxon>Nematoda</taxon>
        <taxon>Chromadorea</taxon>
        <taxon>Rhabditida</taxon>
        <taxon>Rhabditina</taxon>
        <taxon>Rhabditomorpha</taxon>
        <taxon>Rhabditoidea</taxon>
        <taxon>Rhabditidae</taxon>
        <taxon>Mesorhabditinae</taxon>
        <taxon>Mesorhabditis</taxon>
    </lineage>
</organism>
<dbReference type="Pfam" id="PF04707">
    <property type="entry name" value="PRELI"/>
    <property type="match status" value="1"/>
</dbReference>
<dbReference type="WBParaSite" id="MBELARI_LOCUS15484">
    <property type="protein sequence ID" value="MBELARI_LOCUS15484"/>
    <property type="gene ID" value="MBELARI_LOCUS15484"/>
</dbReference>
<reference evidence="3" key="1">
    <citation type="submission" date="2024-02" db="UniProtKB">
        <authorList>
            <consortium name="WormBaseParasite"/>
        </authorList>
    </citation>
    <scope>IDENTIFICATION</scope>
</reference>
<dbReference type="AlphaFoldDB" id="A0AAF3J4E2"/>
<feature type="domain" description="PRELI/MSF1" evidence="1">
    <location>
        <begin position="1"/>
        <end position="176"/>
    </location>
</feature>
<accession>A0AAF3J4E2</accession>
<evidence type="ECO:0000313" key="3">
    <source>
        <dbReference type="WBParaSite" id="MBELARI_LOCUS15484"/>
    </source>
</evidence>
<evidence type="ECO:0000259" key="1">
    <source>
        <dbReference type="PROSITE" id="PS50904"/>
    </source>
</evidence>